<sequence>MGTAPPPFGGSGAETPGRQSMAFYIAALAHALVPAVLIIVLWTATLPAPDKPRRSGLARGVCAGALVGALAILLAIARTAETAGNTGLQVAGFVTNAATLMLLALNVRSLRLVEETGTPILARFTPILAAVEIAQGLFAAWNATVNHGLSATDVVNTDLIVNCTAILFGAALLAILALQLAKVARMAGRGPAATALAVVLVLALAVGSGQTMLGLLRLDQIGVTAERITYVARLSVIEPWQVYIDLGLTLLLILVAFRRRFRIGVTEDRIERRLRIARALTQSRWRRGLAGATALLLAILAFQDLYASRPPTLSEAIGMQADGKDEIRIPIERVKDGNLHRFAYISSAGHRVRFFLINRYDEAHIDIGVVFDACMVCGDGGYIQHGDEVICVPCNVRMFRPSIGKSGGCNPIPLPHTVEDGTIVIAASSLEKGARHFTEVVDVEVTDPVTGQKLTSGKAPFQHEAGGRTYFFGDKDSYDKFRADPDAYLRGGKQREHG</sequence>
<dbReference type="Pfam" id="PF10080">
    <property type="entry name" value="FtrD-like"/>
    <property type="match status" value="1"/>
</dbReference>
<dbReference type="EMBL" id="PIUM01000059">
    <property type="protein sequence ID" value="PKU21439.1"/>
    <property type="molecule type" value="Genomic_DNA"/>
</dbReference>
<reference evidence="5" key="1">
    <citation type="submission" date="2017-12" db="EMBL/GenBank/DDBJ databases">
        <title>Draft genome sequence of Telmatospirillum siberiense 26-4b1T, an acidotolerant peatland alphaproteobacterium potentially involved in sulfur cycling.</title>
        <authorList>
            <person name="Hausmann B."/>
            <person name="Pjevac P."/>
            <person name="Schreck K."/>
            <person name="Herbold C.W."/>
            <person name="Daims H."/>
            <person name="Wagner M."/>
            <person name="Pester M."/>
            <person name="Loy A."/>
        </authorList>
    </citation>
    <scope>NUCLEOTIDE SEQUENCE [LARGE SCALE GENOMIC DNA]</scope>
    <source>
        <strain evidence="5">26-4b1</strain>
    </source>
</reference>
<protein>
    <submittedName>
        <fullName evidence="4">DUF2318 domain-containing protein</fullName>
    </submittedName>
</protein>
<gene>
    <name evidence="4" type="ORF">CWS72_26680</name>
</gene>
<keyword evidence="1" id="KW-0472">Membrane</keyword>
<evidence type="ECO:0000313" key="4">
    <source>
        <dbReference type="EMBL" id="PKU21439.1"/>
    </source>
</evidence>
<dbReference type="AlphaFoldDB" id="A0A2N3PM00"/>
<keyword evidence="5" id="KW-1185">Reference proteome</keyword>
<comment type="caution">
    <text evidence="4">The sequence shown here is derived from an EMBL/GenBank/DDBJ whole genome shotgun (WGS) entry which is preliminary data.</text>
</comment>
<feature type="transmembrane region" description="Helical" evidence="1">
    <location>
        <begin position="240"/>
        <end position="257"/>
    </location>
</feature>
<proteinExistence type="predicted"/>
<evidence type="ECO:0000313" key="5">
    <source>
        <dbReference type="Proteomes" id="UP000233293"/>
    </source>
</evidence>
<feature type="transmembrane region" description="Helical" evidence="1">
    <location>
        <begin position="21"/>
        <end position="44"/>
    </location>
</feature>
<feature type="transmembrane region" description="Helical" evidence="1">
    <location>
        <begin position="288"/>
        <end position="306"/>
    </location>
</feature>
<feature type="domain" description="Membrane iron-sulfur containing protein FtrD-like" evidence="3">
    <location>
        <begin position="334"/>
        <end position="437"/>
    </location>
</feature>
<feature type="transmembrane region" description="Helical" evidence="1">
    <location>
        <begin position="120"/>
        <end position="139"/>
    </location>
</feature>
<dbReference type="InterPro" id="IPR018758">
    <property type="entry name" value="FtrD-like"/>
</dbReference>
<feature type="domain" description="YHS" evidence="2">
    <location>
        <begin position="445"/>
        <end position="489"/>
    </location>
</feature>
<feature type="transmembrane region" description="Helical" evidence="1">
    <location>
        <begin position="193"/>
        <end position="213"/>
    </location>
</feature>
<evidence type="ECO:0000259" key="3">
    <source>
        <dbReference type="Pfam" id="PF10080"/>
    </source>
</evidence>
<dbReference type="Pfam" id="PF04945">
    <property type="entry name" value="YHS"/>
    <property type="match status" value="1"/>
</dbReference>
<keyword evidence="1" id="KW-0812">Transmembrane</keyword>
<keyword evidence="1" id="KW-1133">Transmembrane helix</keyword>
<dbReference type="Proteomes" id="UP000233293">
    <property type="component" value="Unassembled WGS sequence"/>
</dbReference>
<feature type="transmembrane region" description="Helical" evidence="1">
    <location>
        <begin position="56"/>
        <end position="76"/>
    </location>
</feature>
<feature type="transmembrane region" description="Helical" evidence="1">
    <location>
        <begin position="88"/>
        <end position="108"/>
    </location>
</feature>
<dbReference type="InterPro" id="IPR007029">
    <property type="entry name" value="YHS_dom"/>
</dbReference>
<evidence type="ECO:0000256" key="1">
    <source>
        <dbReference type="SAM" id="Phobius"/>
    </source>
</evidence>
<accession>A0A2N3PM00</accession>
<evidence type="ECO:0000259" key="2">
    <source>
        <dbReference type="Pfam" id="PF04945"/>
    </source>
</evidence>
<name>A0A2N3PM00_9PROT</name>
<organism evidence="4 5">
    <name type="scientific">Telmatospirillum siberiense</name>
    <dbReference type="NCBI Taxonomy" id="382514"/>
    <lineage>
        <taxon>Bacteria</taxon>
        <taxon>Pseudomonadati</taxon>
        <taxon>Pseudomonadota</taxon>
        <taxon>Alphaproteobacteria</taxon>
        <taxon>Rhodospirillales</taxon>
        <taxon>Rhodospirillaceae</taxon>
        <taxon>Telmatospirillum</taxon>
    </lineage>
</organism>
<feature type="transmembrane region" description="Helical" evidence="1">
    <location>
        <begin position="159"/>
        <end position="181"/>
    </location>
</feature>